<dbReference type="Proteomes" id="UP000585474">
    <property type="component" value="Unassembled WGS sequence"/>
</dbReference>
<protein>
    <recommendedName>
        <fullName evidence="3">P-loop containing nucleoside triphosphate hydrolases superfamily protein</fullName>
    </recommendedName>
</protein>
<accession>A0A7J0GSK9</accession>
<gene>
    <name evidence="1" type="ORF">Acr_23g0021530</name>
</gene>
<reference evidence="1 2" key="1">
    <citation type="submission" date="2019-07" db="EMBL/GenBank/DDBJ databases">
        <title>De Novo Assembly of kiwifruit Actinidia rufa.</title>
        <authorList>
            <person name="Sugita-Konishi S."/>
            <person name="Sato K."/>
            <person name="Mori E."/>
            <person name="Abe Y."/>
            <person name="Kisaki G."/>
            <person name="Hamano K."/>
            <person name="Suezawa K."/>
            <person name="Otani M."/>
            <person name="Fukuda T."/>
            <person name="Manabe T."/>
            <person name="Gomi K."/>
            <person name="Tabuchi M."/>
            <person name="Akimitsu K."/>
            <person name="Kataoka I."/>
        </authorList>
    </citation>
    <scope>NUCLEOTIDE SEQUENCE [LARGE SCALE GENOMIC DNA]</scope>
    <source>
        <strain evidence="2">cv. Fuchu</strain>
    </source>
</reference>
<dbReference type="EMBL" id="BJWL01000023">
    <property type="protein sequence ID" value="GFZ13768.1"/>
    <property type="molecule type" value="Genomic_DNA"/>
</dbReference>
<dbReference type="InterPro" id="IPR027417">
    <property type="entry name" value="P-loop_NTPase"/>
</dbReference>
<evidence type="ECO:0000313" key="1">
    <source>
        <dbReference type="EMBL" id="GFZ13768.1"/>
    </source>
</evidence>
<dbReference type="PANTHER" id="PTHR14241:SF24">
    <property type="entry name" value="G DOMAIN-CONTAINING PROTEIN"/>
    <property type="match status" value="1"/>
</dbReference>
<organism evidence="1 2">
    <name type="scientific">Actinidia rufa</name>
    <dbReference type="NCBI Taxonomy" id="165716"/>
    <lineage>
        <taxon>Eukaryota</taxon>
        <taxon>Viridiplantae</taxon>
        <taxon>Streptophyta</taxon>
        <taxon>Embryophyta</taxon>
        <taxon>Tracheophyta</taxon>
        <taxon>Spermatophyta</taxon>
        <taxon>Magnoliopsida</taxon>
        <taxon>eudicotyledons</taxon>
        <taxon>Gunneridae</taxon>
        <taxon>Pentapetalae</taxon>
        <taxon>asterids</taxon>
        <taxon>Ericales</taxon>
        <taxon>Actinidiaceae</taxon>
        <taxon>Actinidia</taxon>
    </lineage>
</organism>
<name>A0A7J0GSK9_9ERIC</name>
<dbReference type="AlphaFoldDB" id="A0A7J0GSK9"/>
<comment type="caution">
    <text evidence="1">The sequence shown here is derived from an EMBL/GenBank/DDBJ whole genome shotgun (WGS) entry which is preliminary data.</text>
</comment>
<proteinExistence type="predicted"/>
<sequence length="373" mass="42361">MSLTKWLHHKQDKYEPQQMATHCWWRSAAKFDECGKLKSEAPQNLSKVTPRLKVLREMERLALVAPEGLDELRHKLFAYRSGDFYVPTGGFEKEEMEIPPVNTILLVVFHNAGKSSLVNLMYSVLGRSGLIPFAKTPSGDPSHTRPLTIVRMPFTIRLFFPIYLAIYMQEVILMKQLCSWKEHNVLRLMRSGFCVYDTRGFDYDRVGESVVELSDWVTEGVHHKQVSLRPGDSSELAREELEDGPLFRPISKFSKRRVNCVMVVVNVSEICKAFKAGDKKPLEATKELFCSPALRNCNDNPILILTHGDKLSTEDRIDFRLKICDYLGVSETTGVYDVVCLTGYGFLADESDPVTAYSLTEAVLGQKPKLMTL</sequence>
<dbReference type="SUPFAM" id="SSF52540">
    <property type="entry name" value="P-loop containing nucleoside triphosphate hydrolases"/>
    <property type="match status" value="1"/>
</dbReference>
<dbReference type="OrthoDB" id="740966at2759"/>
<evidence type="ECO:0008006" key="3">
    <source>
        <dbReference type="Google" id="ProtNLM"/>
    </source>
</evidence>
<keyword evidence="2" id="KW-1185">Reference proteome</keyword>
<dbReference type="Gene3D" id="3.40.50.300">
    <property type="entry name" value="P-loop containing nucleotide triphosphate hydrolases"/>
    <property type="match status" value="1"/>
</dbReference>
<evidence type="ECO:0000313" key="2">
    <source>
        <dbReference type="Proteomes" id="UP000585474"/>
    </source>
</evidence>
<dbReference type="PANTHER" id="PTHR14241">
    <property type="entry name" value="INTERFERON-INDUCED PROTEIN 44"/>
    <property type="match status" value="1"/>
</dbReference>